<dbReference type="GO" id="GO:0071555">
    <property type="term" value="P:cell wall organization"/>
    <property type="evidence" value="ECO:0007669"/>
    <property type="project" value="UniProtKB-UniRule"/>
</dbReference>
<comment type="similarity">
    <text evidence="2">Belongs to the YkuD family.</text>
</comment>
<evidence type="ECO:0000256" key="1">
    <source>
        <dbReference type="ARBA" id="ARBA00004752"/>
    </source>
</evidence>
<keyword evidence="5 7" id="KW-0573">Peptidoglycan synthesis</keyword>
<dbReference type="Proteomes" id="UP000658278">
    <property type="component" value="Unassembled WGS sequence"/>
</dbReference>
<dbReference type="EMBL" id="JAENII010000012">
    <property type="protein sequence ID" value="MBK1828283.1"/>
    <property type="molecule type" value="Genomic_DNA"/>
</dbReference>
<evidence type="ECO:0000256" key="6">
    <source>
        <dbReference type="ARBA" id="ARBA00023316"/>
    </source>
</evidence>
<dbReference type="PROSITE" id="PS52029">
    <property type="entry name" value="LD_TPASE"/>
    <property type="match status" value="1"/>
</dbReference>
<evidence type="ECO:0000256" key="5">
    <source>
        <dbReference type="ARBA" id="ARBA00022984"/>
    </source>
</evidence>
<keyword evidence="6 7" id="KW-0961">Cell wall biogenesis/degradation</keyword>
<dbReference type="InterPro" id="IPR050979">
    <property type="entry name" value="LD-transpeptidase"/>
</dbReference>
<dbReference type="GO" id="GO:0018104">
    <property type="term" value="P:peptidoglycan-protein cross-linking"/>
    <property type="evidence" value="ECO:0007669"/>
    <property type="project" value="TreeGrafter"/>
</dbReference>
<keyword evidence="3" id="KW-0808">Transferase</keyword>
<evidence type="ECO:0000313" key="11">
    <source>
        <dbReference type="EMBL" id="MBK1828283.1"/>
    </source>
</evidence>
<evidence type="ECO:0000256" key="8">
    <source>
        <dbReference type="SAM" id="MobiDB-lite"/>
    </source>
</evidence>
<protein>
    <submittedName>
        <fullName evidence="11">L,D-transpeptidase</fullName>
    </submittedName>
</protein>
<accession>A0A934REQ3</accession>
<feature type="domain" description="L,D-TPase catalytic" evidence="10">
    <location>
        <begin position="255"/>
        <end position="386"/>
    </location>
</feature>
<evidence type="ECO:0000313" key="12">
    <source>
        <dbReference type="Proteomes" id="UP000658278"/>
    </source>
</evidence>
<gene>
    <name evidence="11" type="ORF">JIN81_14710</name>
</gene>
<dbReference type="GO" id="GO:0005576">
    <property type="term" value="C:extracellular region"/>
    <property type="evidence" value="ECO:0007669"/>
    <property type="project" value="TreeGrafter"/>
</dbReference>
<dbReference type="Gene3D" id="2.40.440.10">
    <property type="entry name" value="L,D-transpeptidase catalytic domain-like"/>
    <property type="match status" value="1"/>
</dbReference>
<keyword evidence="9" id="KW-0732">Signal</keyword>
<feature type="active site" description="Proton donor/acceptor" evidence="7">
    <location>
        <position position="346"/>
    </location>
</feature>
<dbReference type="CDD" id="cd16913">
    <property type="entry name" value="YkuD_like"/>
    <property type="match status" value="1"/>
</dbReference>
<evidence type="ECO:0000256" key="3">
    <source>
        <dbReference type="ARBA" id="ARBA00022679"/>
    </source>
</evidence>
<dbReference type="GO" id="GO:0008360">
    <property type="term" value="P:regulation of cell shape"/>
    <property type="evidence" value="ECO:0007669"/>
    <property type="project" value="UniProtKB-UniRule"/>
</dbReference>
<evidence type="ECO:0000256" key="9">
    <source>
        <dbReference type="SAM" id="SignalP"/>
    </source>
</evidence>
<feature type="signal peptide" evidence="9">
    <location>
        <begin position="1"/>
        <end position="19"/>
    </location>
</feature>
<evidence type="ECO:0000256" key="7">
    <source>
        <dbReference type="PROSITE-ProRule" id="PRU01373"/>
    </source>
</evidence>
<keyword evidence="12" id="KW-1185">Reference proteome</keyword>
<dbReference type="InterPro" id="IPR038063">
    <property type="entry name" value="Transpep_catalytic_dom"/>
</dbReference>
<dbReference type="PANTHER" id="PTHR30582">
    <property type="entry name" value="L,D-TRANSPEPTIDASE"/>
    <property type="match status" value="1"/>
</dbReference>
<dbReference type="PANTHER" id="PTHR30582:SF30">
    <property type="entry name" value="BLR4375 PROTEIN"/>
    <property type="match status" value="1"/>
</dbReference>
<feature type="region of interest" description="Disordered" evidence="8">
    <location>
        <begin position="46"/>
        <end position="71"/>
    </location>
</feature>
<comment type="caution">
    <text evidence="11">The sequence shown here is derived from an EMBL/GenBank/DDBJ whole genome shotgun (WGS) entry which is preliminary data.</text>
</comment>
<dbReference type="Pfam" id="PF03734">
    <property type="entry name" value="YkuD"/>
    <property type="match status" value="1"/>
</dbReference>
<proteinExistence type="inferred from homology"/>
<dbReference type="SUPFAM" id="SSF141523">
    <property type="entry name" value="L,D-transpeptidase catalytic domain-like"/>
    <property type="match status" value="1"/>
</dbReference>
<dbReference type="GO" id="GO:0071972">
    <property type="term" value="F:peptidoglycan L,D-transpeptidase activity"/>
    <property type="evidence" value="ECO:0007669"/>
    <property type="project" value="TreeGrafter"/>
</dbReference>
<dbReference type="RefSeq" id="WP_234044984.1">
    <property type="nucleotide sequence ID" value="NZ_JAENII010000012.1"/>
</dbReference>
<dbReference type="InterPro" id="IPR005490">
    <property type="entry name" value="LD_TPept_cat_dom"/>
</dbReference>
<comment type="pathway">
    <text evidence="1 7">Cell wall biogenesis; peptidoglycan biosynthesis.</text>
</comment>
<feature type="chain" id="PRO_5037542238" evidence="9">
    <location>
        <begin position="20"/>
        <end position="386"/>
    </location>
</feature>
<evidence type="ECO:0000256" key="4">
    <source>
        <dbReference type="ARBA" id="ARBA00022960"/>
    </source>
</evidence>
<evidence type="ECO:0000259" key="10">
    <source>
        <dbReference type="PROSITE" id="PS52029"/>
    </source>
</evidence>
<keyword evidence="4 7" id="KW-0133">Cell shape</keyword>
<feature type="active site" description="Nucleophile" evidence="7">
    <location>
        <position position="362"/>
    </location>
</feature>
<sequence length="386" mass="42043">MIHQLGLWAMIIFVSSAFAEAPRALPVDPSDITPENDAVLIDPSPRAAEAKPLPPGEVTLPEVKPNPASDTPEIGALPKGEDAVRLQIFLDQAHFGPGVIDGKPGRFTILAVNAWNEVHGHPSNDLSAVMAAARKAVPNPFALAIVPEVATKWVNTKLSYKKAAQAKEKRMSYRSYGEFMSERYHTDVDFLIELNSQKQVYGLQPSGSLIVPNVKPFLIENLNGSRYDPVELLASRHMVIDTKVNQARIYESTPTALIVADPEGPVQVQANRALVASFPITPGKPQFIKYGLWEMKNAVQLPVWRYDQSLLDTGKRSNNALNIPPGPNSPVGVIWMGLSVSGIGVHGTSDPETIGRSRSAGCIRMANWDATRLPDFIRPGASVEIR</sequence>
<dbReference type="GO" id="GO:0016740">
    <property type="term" value="F:transferase activity"/>
    <property type="evidence" value="ECO:0007669"/>
    <property type="project" value="UniProtKB-KW"/>
</dbReference>
<dbReference type="AlphaFoldDB" id="A0A934REQ3"/>
<reference evidence="11" key="1">
    <citation type="submission" date="2021-01" db="EMBL/GenBank/DDBJ databases">
        <title>Modified the classification status of verrucomicrobia.</title>
        <authorList>
            <person name="Feng X."/>
        </authorList>
    </citation>
    <scope>NUCLEOTIDE SEQUENCE</scope>
    <source>
        <strain evidence="11">KCTC 22201</strain>
    </source>
</reference>
<evidence type="ECO:0000256" key="2">
    <source>
        <dbReference type="ARBA" id="ARBA00005992"/>
    </source>
</evidence>
<organism evidence="11 12">
    <name type="scientific">Haloferula rosea</name>
    <dbReference type="NCBI Taxonomy" id="490093"/>
    <lineage>
        <taxon>Bacteria</taxon>
        <taxon>Pseudomonadati</taxon>
        <taxon>Verrucomicrobiota</taxon>
        <taxon>Verrucomicrobiia</taxon>
        <taxon>Verrucomicrobiales</taxon>
        <taxon>Verrucomicrobiaceae</taxon>
        <taxon>Haloferula</taxon>
    </lineage>
</organism>
<name>A0A934REQ3_9BACT</name>